<dbReference type="InterPro" id="IPR046342">
    <property type="entry name" value="CBS_dom_sf"/>
</dbReference>
<feature type="transmembrane region" description="Helical" evidence="11">
    <location>
        <begin position="204"/>
        <end position="226"/>
    </location>
</feature>
<name>A0A3E1K6Y2_9GAMM</name>
<dbReference type="EMBL" id="QUZK01000042">
    <property type="protein sequence ID" value="RFF29775.1"/>
    <property type="molecule type" value="Genomic_DNA"/>
</dbReference>
<dbReference type="PANTHER" id="PTHR43427:SF6">
    <property type="entry name" value="CHLORIDE CHANNEL PROTEIN CLC-E"/>
    <property type="match status" value="1"/>
</dbReference>
<dbReference type="PROSITE" id="PS51371">
    <property type="entry name" value="CBS"/>
    <property type="match status" value="2"/>
</dbReference>
<evidence type="ECO:0000313" key="13">
    <source>
        <dbReference type="EMBL" id="RFF29775.1"/>
    </source>
</evidence>
<comment type="caution">
    <text evidence="13">The sequence shown here is derived from an EMBL/GenBank/DDBJ whole genome shotgun (WGS) entry which is preliminary data.</text>
</comment>
<dbReference type="Proteomes" id="UP000260351">
    <property type="component" value="Unassembled WGS sequence"/>
</dbReference>
<feature type="domain" description="CBS" evidence="12">
    <location>
        <begin position="481"/>
        <end position="541"/>
    </location>
</feature>
<evidence type="ECO:0000256" key="1">
    <source>
        <dbReference type="ARBA" id="ARBA00004141"/>
    </source>
</evidence>
<comment type="subcellular location">
    <subcellularLocation>
        <location evidence="1">Membrane</location>
        <topology evidence="1">Multi-pass membrane protein</topology>
    </subcellularLocation>
</comment>
<keyword evidence="5" id="KW-0406">Ion transport</keyword>
<protein>
    <submittedName>
        <fullName evidence="13">CBS domain-containing protein</fullName>
    </submittedName>
</protein>
<feature type="transmembrane region" description="Helical" evidence="11">
    <location>
        <begin position="308"/>
        <end position="329"/>
    </location>
</feature>
<feature type="domain" description="CBS" evidence="12">
    <location>
        <begin position="422"/>
        <end position="479"/>
    </location>
</feature>
<evidence type="ECO:0000256" key="5">
    <source>
        <dbReference type="ARBA" id="ARBA00023065"/>
    </source>
</evidence>
<feature type="transmembrane region" description="Helical" evidence="11">
    <location>
        <begin position="367"/>
        <end position="388"/>
    </location>
</feature>
<accession>A0A3E1K6Y2</accession>
<dbReference type="Pfam" id="PF00654">
    <property type="entry name" value="Voltage_CLC"/>
    <property type="match status" value="1"/>
</dbReference>
<keyword evidence="4 11" id="KW-1133">Transmembrane helix</keyword>
<dbReference type="InterPro" id="IPR014743">
    <property type="entry name" value="Cl-channel_core"/>
</dbReference>
<keyword evidence="14" id="KW-1185">Reference proteome</keyword>
<evidence type="ECO:0000256" key="7">
    <source>
        <dbReference type="ARBA" id="ARBA00023173"/>
    </source>
</evidence>
<dbReference type="InterPro" id="IPR050368">
    <property type="entry name" value="ClC-type_chloride_channel"/>
</dbReference>
<evidence type="ECO:0000256" key="3">
    <source>
        <dbReference type="ARBA" id="ARBA00022692"/>
    </source>
</evidence>
<dbReference type="Pfam" id="PF00571">
    <property type="entry name" value="CBS"/>
    <property type="match status" value="2"/>
</dbReference>
<reference evidence="13 14" key="1">
    <citation type="submission" date="2018-08" db="EMBL/GenBank/DDBJ databases">
        <title>Wenzhouxiangella salilacus sp. nov., a novel bacterium isolated from a saline lake in Xinjiang Province, China.</title>
        <authorList>
            <person name="Han S."/>
        </authorList>
    </citation>
    <scope>NUCLEOTIDE SEQUENCE [LARGE SCALE GENOMIC DNA]</scope>
    <source>
        <strain evidence="13 14">XDB06</strain>
    </source>
</reference>
<dbReference type="SUPFAM" id="SSF54631">
    <property type="entry name" value="CBS-domain pair"/>
    <property type="match status" value="1"/>
</dbReference>
<dbReference type="PRINTS" id="PR00762">
    <property type="entry name" value="CLCHANNEL"/>
</dbReference>
<keyword evidence="10" id="KW-0129">CBS domain</keyword>
<dbReference type="InterPro" id="IPR001807">
    <property type="entry name" value="ClC"/>
</dbReference>
<evidence type="ECO:0000256" key="9">
    <source>
        <dbReference type="ARBA" id="ARBA00023303"/>
    </source>
</evidence>
<dbReference type="CDD" id="cd00400">
    <property type="entry name" value="Voltage_gated_ClC"/>
    <property type="match status" value="1"/>
</dbReference>
<gene>
    <name evidence="13" type="ORF">DZC52_11390</name>
</gene>
<sequence>MLANGFVAAIGWLNDLLLISPRSRMMEERAWLVTLAIVAVPTAGGLVGGILHRFIPDRRPHSPADLIAAVQTREGRLPLRTGFLTGLSSLVSLGSGASVGQYGPLVHMGGTVGSGLARLFRAGTTSDNIAIACGVAAAISTVFHAPIAGILFAHEVVLRHFALRAFAPVAFASVLGHVTAQLIWPQPPLFQVAEAEVAHLWEFGLFVVLGVASAGVAVAYMSALLRMARLAGRMKVPAVLRPAMAGLGLGLAALWMPDILGMGSETLRLAFIEGAFSHWELLLVLTLKLLATAWCLGMGFAGGVFSPALVIGSLFGALFGSLVGSLLGLDLSALVVYSVCGMVAVTAPVIGAPLTTVIIVFELTASYPLTIAALASVALANLVASRYFGRSLFDRQLTERGHDLSGGRSRAILRTHAISELLSEDYVTVESDATVRQARDAIVEAGSSEAYLVDARGYYAGTVHLHELFAAGEREPAQRWCDANALSMREDETVWEAMNAMRHFVGEGVAVLDADGRLVGTVYESDLINAYLELLEQMRKEEHATA</sequence>
<dbReference type="SUPFAM" id="SSF81340">
    <property type="entry name" value="Clc chloride channel"/>
    <property type="match status" value="1"/>
</dbReference>
<dbReference type="InterPro" id="IPR000644">
    <property type="entry name" value="CBS_dom"/>
</dbReference>
<feature type="transmembrane region" description="Helical" evidence="11">
    <location>
        <begin position="238"/>
        <end position="256"/>
    </location>
</feature>
<evidence type="ECO:0000256" key="4">
    <source>
        <dbReference type="ARBA" id="ARBA00022989"/>
    </source>
</evidence>
<feature type="transmembrane region" description="Helical" evidence="11">
    <location>
        <begin position="335"/>
        <end position="360"/>
    </location>
</feature>
<keyword evidence="2" id="KW-0813">Transport</keyword>
<dbReference type="PANTHER" id="PTHR43427">
    <property type="entry name" value="CHLORIDE CHANNEL PROTEIN CLC-E"/>
    <property type="match status" value="1"/>
</dbReference>
<dbReference type="CDD" id="cd02205">
    <property type="entry name" value="CBS_pair_SF"/>
    <property type="match status" value="1"/>
</dbReference>
<evidence type="ECO:0000256" key="2">
    <source>
        <dbReference type="ARBA" id="ARBA00022448"/>
    </source>
</evidence>
<keyword evidence="7" id="KW-0869">Chloride channel</keyword>
<evidence type="ECO:0000256" key="11">
    <source>
        <dbReference type="SAM" id="Phobius"/>
    </source>
</evidence>
<dbReference type="AlphaFoldDB" id="A0A3E1K6Y2"/>
<dbReference type="GO" id="GO:0005254">
    <property type="term" value="F:chloride channel activity"/>
    <property type="evidence" value="ECO:0007669"/>
    <property type="project" value="UniProtKB-KW"/>
</dbReference>
<evidence type="ECO:0000313" key="14">
    <source>
        <dbReference type="Proteomes" id="UP000260351"/>
    </source>
</evidence>
<evidence type="ECO:0000256" key="8">
    <source>
        <dbReference type="ARBA" id="ARBA00023214"/>
    </source>
</evidence>
<evidence type="ECO:0000256" key="10">
    <source>
        <dbReference type="PROSITE-ProRule" id="PRU00703"/>
    </source>
</evidence>
<feature type="transmembrane region" description="Helical" evidence="11">
    <location>
        <begin position="30"/>
        <end position="55"/>
    </location>
</feature>
<feature type="transmembrane region" description="Helical" evidence="11">
    <location>
        <begin position="165"/>
        <end position="184"/>
    </location>
</feature>
<feature type="transmembrane region" description="Helical" evidence="11">
    <location>
        <begin position="276"/>
        <end position="296"/>
    </location>
</feature>
<organism evidence="13 14">
    <name type="scientific">Wenzhouxiangella sediminis</name>
    <dbReference type="NCBI Taxonomy" id="1792836"/>
    <lineage>
        <taxon>Bacteria</taxon>
        <taxon>Pseudomonadati</taxon>
        <taxon>Pseudomonadota</taxon>
        <taxon>Gammaproteobacteria</taxon>
        <taxon>Chromatiales</taxon>
        <taxon>Wenzhouxiangellaceae</taxon>
        <taxon>Wenzhouxiangella</taxon>
    </lineage>
</organism>
<dbReference type="Gene3D" id="1.10.3080.10">
    <property type="entry name" value="Clc chloride channel"/>
    <property type="match status" value="1"/>
</dbReference>
<evidence type="ECO:0000259" key="12">
    <source>
        <dbReference type="PROSITE" id="PS51371"/>
    </source>
</evidence>
<dbReference type="GO" id="GO:0034707">
    <property type="term" value="C:chloride channel complex"/>
    <property type="evidence" value="ECO:0007669"/>
    <property type="project" value="UniProtKB-KW"/>
</dbReference>
<feature type="transmembrane region" description="Helical" evidence="11">
    <location>
        <begin position="129"/>
        <end position="153"/>
    </location>
</feature>
<keyword evidence="3 11" id="KW-0812">Transmembrane</keyword>
<keyword evidence="9" id="KW-0407">Ion channel</keyword>
<keyword evidence="6 11" id="KW-0472">Membrane</keyword>
<evidence type="ECO:0000256" key="6">
    <source>
        <dbReference type="ARBA" id="ARBA00023136"/>
    </source>
</evidence>
<dbReference type="OrthoDB" id="9767361at2"/>
<keyword evidence="8" id="KW-0868">Chloride</keyword>
<dbReference type="Gene3D" id="3.10.580.10">
    <property type="entry name" value="CBS-domain"/>
    <property type="match status" value="1"/>
</dbReference>
<proteinExistence type="predicted"/>